<evidence type="ECO:0000256" key="2">
    <source>
        <dbReference type="SAM" id="SignalP"/>
    </source>
</evidence>
<keyword evidence="1" id="KW-1133">Transmembrane helix</keyword>
<protein>
    <submittedName>
        <fullName evidence="3">3413_t:CDS:1</fullName>
    </submittedName>
</protein>
<proteinExistence type="predicted"/>
<name>A0A9N9AAR3_9GLOM</name>
<gene>
    <name evidence="3" type="ORF">POCULU_LOCUS3699</name>
</gene>
<evidence type="ECO:0000313" key="4">
    <source>
        <dbReference type="Proteomes" id="UP000789572"/>
    </source>
</evidence>
<keyword evidence="2" id="KW-0732">Signal</keyword>
<keyword evidence="1" id="KW-0812">Transmembrane</keyword>
<feature type="transmembrane region" description="Helical" evidence="1">
    <location>
        <begin position="853"/>
        <end position="873"/>
    </location>
</feature>
<keyword evidence="1" id="KW-0472">Membrane</keyword>
<feature type="transmembrane region" description="Helical" evidence="1">
    <location>
        <begin position="784"/>
        <end position="803"/>
    </location>
</feature>
<dbReference type="OrthoDB" id="2323213at2759"/>
<evidence type="ECO:0000313" key="3">
    <source>
        <dbReference type="EMBL" id="CAG8523492.1"/>
    </source>
</evidence>
<reference evidence="3" key="1">
    <citation type="submission" date="2021-06" db="EMBL/GenBank/DDBJ databases">
        <authorList>
            <person name="Kallberg Y."/>
            <person name="Tangrot J."/>
            <person name="Rosling A."/>
        </authorList>
    </citation>
    <scope>NUCLEOTIDE SEQUENCE</scope>
    <source>
        <strain evidence="3">IA702</strain>
    </source>
</reference>
<dbReference type="AlphaFoldDB" id="A0A9N9AAR3"/>
<sequence>MANNKKFNRWIGLYVLLIIMLPSALSYNNITYVEDEDMLQVWSFWASYNNGAIVQLLKQVNDTCFEPRIFVRNIDQNGTVFAFTIEYPWPEFNFCRIPNFVPPVEGDVPAQFSVFGNDHIFIPFFRIVDGAYEGRAIIVSGQGEILSSEIWLGPYAKYTETGSLYRTPLLRDVNNDDQFYLRFASGVADRLAWTRVKLSLEPFEVKEIYYGIYDDIIVPGTTSAAFVSVSGDLVAPEISKTNATDDAGFKWAVHVSFLHSDANEPTEPYLIYQTSVQFSQLSVRACASSSDGSGHQCIINMVLNSTFGNSSETFVRVTFLSTGAVVDVKELITINNFAGEMEVYNLPYGGYLLNTLTASVNKTKTFDKLTIDLYDNNGTFIQQADIPTDMHISYGVLTFPNNSVWTVSEIFNKTWNLISTDLPKFLPNDNGYDNPTINATYPKTGETIPTDTKTFSIVYNIPVVSSVGNISIYQATDNGDILREEISGQSEYVSISNNNTVFIQVLDSTFNQPNTNYYVIVGSNFVKSEKFGEALAGINKNVWYFNTGDAEDIYADTVNGLVRLTANGTSYYENLPSGGDKIAFWDSVKRQLSQVIPVDLDRLSIHGKPQYDPSLENKQILFRLQIKSTRATGQRSVSKVMSDLTTLIQHKSITAVQYYTYISMLDETYGFTVTPDLWASFKYEFLAIFCILLFITILYLLARYKYKEGRNFAIFRLAIMLQDLVLDILFLYKNSRDVPNLFLPSILAFAVPVTWNSVIAFCIMVQENATNAKFQIWFSNYPKLASIFTVLAAADVEMLSILSSNFAGFPSFTAPFSVKTKTWMFWGGFTNLFIEDVPQFVIQVFYRNSTISYNIIPFLTLISSSVIITINVIERSYHVVNRLYSRKRCRSTESLESDSNNLIFVSYPTNELLIQPSEKTVVAKSRRRAVSTGDIPTMQKFR</sequence>
<dbReference type="Proteomes" id="UP000789572">
    <property type="component" value="Unassembled WGS sequence"/>
</dbReference>
<feature type="signal peptide" evidence="2">
    <location>
        <begin position="1"/>
        <end position="26"/>
    </location>
</feature>
<feature type="transmembrane region" description="Helical" evidence="1">
    <location>
        <begin position="714"/>
        <end position="732"/>
    </location>
</feature>
<keyword evidence="4" id="KW-1185">Reference proteome</keyword>
<feature type="transmembrane region" description="Helical" evidence="1">
    <location>
        <begin position="744"/>
        <end position="763"/>
    </location>
</feature>
<dbReference type="EMBL" id="CAJVPJ010000427">
    <property type="protein sequence ID" value="CAG8523492.1"/>
    <property type="molecule type" value="Genomic_DNA"/>
</dbReference>
<evidence type="ECO:0000256" key="1">
    <source>
        <dbReference type="SAM" id="Phobius"/>
    </source>
</evidence>
<feature type="chain" id="PRO_5040411646" evidence="2">
    <location>
        <begin position="27"/>
        <end position="942"/>
    </location>
</feature>
<comment type="caution">
    <text evidence="3">The sequence shown here is derived from an EMBL/GenBank/DDBJ whole genome shotgun (WGS) entry which is preliminary data.</text>
</comment>
<organism evidence="3 4">
    <name type="scientific">Paraglomus occultum</name>
    <dbReference type="NCBI Taxonomy" id="144539"/>
    <lineage>
        <taxon>Eukaryota</taxon>
        <taxon>Fungi</taxon>
        <taxon>Fungi incertae sedis</taxon>
        <taxon>Mucoromycota</taxon>
        <taxon>Glomeromycotina</taxon>
        <taxon>Glomeromycetes</taxon>
        <taxon>Paraglomerales</taxon>
        <taxon>Paraglomeraceae</taxon>
        <taxon>Paraglomus</taxon>
    </lineage>
</organism>
<feature type="transmembrane region" description="Helical" evidence="1">
    <location>
        <begin position="685"/>
        <end position="702"/>
    </location>
</feature>
<accession>A0A9N9AAR3</accession>